<dbReference type="RefSeq" id="WP_243477958.1">
    <property type="nucleotide sequence ID" value="NZ_CP063982.1"/>
</dbReference>
<dbReference type="Proteomes" id="UP000831607">
    <property type="component" value="Chromosome"/>
</dbReference>
<keyword evidence="4" id="KW-1185">Reference proteome</keyword>
<evidence type="ECO:0000313" key="3">
    <source>
        <dbReference type="EMBL" id="UOD49720.1"/>
    </source>
</evidence>
<accession>A0ABY4AKT6</accession>
<evidence type="ECO:0000256" key="1">
    <source>
        <dbReference type="SAM" id="SignalP"/>
    </source>
</evidence>
<reference evidence="3 4" key="1">
    <citation type="submission" date="2020-11" db="EMBL/GenBank/DDBJ databases">
        <title>Algicoccus daihaiensis sp.nov., isolated from Daihai Lake in Inner Mongolia.</title>
        <authorList>
            <person name="Kai J."/>
        </authorList>
    </citation>
    <scope>NUCLEOTIDE SEQUENCE [LARGE SCALE GENOMIC DNA]</scope>
    <source>
        <strain evidence="4">f23</strain>
    </source>
</reference>
<dbReference type="EMBL" id="CP063982">
    <property type="protein sequence ID" value="UOD49720.1"/>
    <property type="molecule type" value="Genomic_DNA"/>
</dbReference>
<feature type="chain" id="PRO_5045149711" description="Rap1a immunity protein domain-containing protein" evidence="1">
    <location>
        <begin position="25"/>
        <end position="119"/>
    </location>
</feature>
<feature type="domain" description="Rap1a immunity protein" evidence="2">
    <location>
        <begin position="29"/>
        <end position="117"/>
    </location>
</feature>
<evidence type="ECO:0000259" key="2">
    <source>
        <dbReference type="Pfam" id="PF18602"/>
    </source>
</evidence>
<name>A0ABY4AKT6_9BURK</name>
<dbReference type="Pfam" id="PF18602">
    <property type="entry name" value="Rap1a"/>
    <property type="match status" value="1"/>
</dbReference>
<proteinExistence type="predicted"/>
<feature type="signal peptide" evidence="1">
    <location>
        <begin position="1"/>
        <end position="24"/>
    </location>
</feature>
<keyword evidence="1" id="KW-0732">Signal</keyword>
<dbReference type="InterPro" id="IPR041238">
    <property type="entry name" value="Rap1a"/>
</dbReference>
<organism evidence="3 4">
    <name type="scientific">Orrella daihaiensis</name>
    <dbReference type="NCBI Taxonomy" id="2782176"/>
    <lineage>
        <taxon>Bacteria</taxon>
        <taxon>Pseudomonadati</taxon>
        <taxon>Pseudomonadota</taxon>
        <taxon>Betaproteobacteria</taxon>
        <taxon>Burkholderiales</taxon>
        <taxon>Alcaligenaceae</taxon>
        <taxon>Orrella</taxon>
    </lineage>
</organism>
<gene>
    <name evidence="3" type="ORF">DHf2319_09650</name>
</gene>
<protein>
    <recommendedName>
        <fullName evidence="2">Rap1a immunity protein domain-containing protein</fullName>
    </recommendedName>
</protein>
<evidence type="ECO:0000313" key="4">
    <source>
        <dbReference type="Proteomes" id="UP000831607"/>
    </source>
</evidence>
<sequence>MKKFLLASGIALVSMAGGLGTAHAINISTSEMVTICKDTGNPAAQNFCNGYAQGVYDMYVSDIHPTENPAYICFPNPGPSRADAIKGYVAWASKATEYSRLPAADTMMRYLATTYPCKK</sequence>